<dbReference type="Gene3D" id="3.40.190.10">
    <property type="entry name" value="Periplasmic binding protein-like II"/>
    <property type="match status" value="3"/>
</dbReference>
<accession>A0A0B8P8I8</accession>
<dbReference type="Pfam" id="PF08447">
    <property type="entry name" value="PAS_3"/>
    <property type="match status" value="1"/>
</dbReference>
<evidence type="ECO:0000313" key="7">
    <source>
        <dbReference type="EMBL" id="GAM59239.1"/>
    </source>
</evidence>
<dbReference type="Gene3D" id="1.20.5.1930">
    <property type="match status" value="1"/>
</dbReference>
<dbReference type="Proteomes" id="UP000031671">
    <property type="component" value="Unassembled WGS sequence"/>
</dbReference>
<dbReference type="InterPro" id="IPR000014">
    <property type="entry name" value="PAS"/>
</dbReference>
<evidence type="ECO:0000259" key="6">
    <source>
        <dbReference type="PROSITE" id="PS50112"/>
    </source>
</evidence>
<evidence type="ECO:0000256" key="1">
    <source>
        <dbReference type="ARBA" id="ARBA00022679"/>
    </source>
</evidence>
<dbReference type="PROSITE" id="PS50109">
    <property type="entry name" value="HIS_KIN"/>
    <property type="match status" value="1"/>
</dbReference>
<name>A0A0B8P8I8_9VIBR</name>
<dbReference type="AlphaFoldDB" id="A0A0B8P8I8"/>
<dbReference type="InterPro" id="IPR005467">
    <property type="entry name" value="His_kinase_dom"/>
</dbReference>
<feature type="domain" description="PAS" evidence="6">
    <location>
        <begin position="369"/>
        <end position="440"/>
    </location>
</feature>
<dbReference type="InterPro" id="IPR013655">
    <property type="entry name" value="PAS_fold_3"/>
</dbReference>
<keyword evidence="4" id="KW-1133">Transmembrane helix</keyword>
<dbReference type="InterPro" id="IPR036890">
    <property type="entry name" value="HATPase_C_sf"/>
</dbReference>
<dbReference type="Pfam" id="PF07730">
    <property type="entry name" value="HisKA_3"/>
    <property type="match status" value="1"/>
</dbReference>
<dbReference type="SUPFAM" id="SSF55874">
    <property type="entry name" value="ATPase domain of HSP90 chaperone/DNA topoisomerase II/histidine kinase"/>
    <property type="match status" value="1"/>
</dbReference>
<keyword evidence="1" id="KW-0808">Transferase</keyword>
<dbReference type="CDD" id="cd00130">
    <property type="entry name" value="PAS"/>
    <property type="match status" value="1"/>
</dbReference>
<dbReference type="PANTHER" id="PTHR24421">
    <property type="entry name" value="NITRATE/NITRITE SENSOR PROTEIN NARX-RELATED"/>
    <property type="match status" value="1"/>
</dbReference>
<evidence type="ECO:0000313" key="8">
    <source>
        <dbReference type="Proteomes" id="UP000031671"/>
    </source>
</evidence>
<dbReference type="SMART" id="SM00091">
    <property type="entry name" value="PAS"/>
    <property type="match status" value="1"/>
</dbReference>
<dbReference type="InterPro" id="IPR003594">
    <property type="entry name" value="HATPase_dom"/>
</dbReference>
<reference evidence="7 8" key="2">
    <citation type="submission" date="2015-01" db="EMBL/GenBank/DDBJ databases">
        <authorList>
            <consortium name="NBRP consortium"/>
            <person name="Sawabe T."/>
            <person name="Meirelles P."/>
            <person name="Feng G."/>
            <person name="Sayaka M."/>
            <person name="Hattori M."/>
            <person name="Ohkuma M."/>
        </authorList>
    </citation>
    <scope>NUCLEOTIDE SEQUENCE [LARGE SCALE GENOMIC DNA]</scope>
    <source>
        <strain evidence="8">JCM 19231</strain>
    </source>
</reference>
<dbReference type="SMART" id="SM00062">
    <property type="entry name" value="PBPb"/>
    <property type="match status" value="1"/>
</dbReference>
<evidence type="ECO:0000256" key="4">
    <source>
        <dbReference type="SAM" id="Phobius"/>
    </source>
</evidence>
<comment type="caution">
    <text evidence="7">The sequence shown here is derived from an EMBL/GenBank/DDBJ whole genome shotgun (WGS) entry which is preliminary data.</text>
</comment>
<dbReference type="InterPro" id="IPR035965">
    <property type="entry name" value="PAS-like_dom_sf"/>
</dbReference>
<dbReference type="GO" id="GO:0046983">
    <property type="term" value="F:protein dimerization activity"/>
    <property type="evidence" value="ECO:0007669"/>
    <property type="project" value="InterPro"/>
</dbReference>
<dbReference type="GO" id="GO:0000155">
    <property type="term" value="F:phosphorelay sensor kinase activity"/>
    <property type="evidence" value="ECO:0007669"/>
    <property type="project" value="InterPro"/>
</dbReference>
<gene>
    <name evidence="7" type="ORF">JCM19231_3447</name>
</gene>
<keyword evidence="8" id="KW-1185">Reference proteome</keyword>
<evidence type="ECO:0000259" key="5">
    <source>
        <dbReference type="PROSITE" id="PS50109"/>
    </source>
</evidence>
<organism evidence="7 8">
    <name type="scientific">Vibrio ishigakensis</name>
    <dbReference type="NCBI Taxonomy" id="1481914"/>
    <lineage>
        <taxon>Bacteria</taxon>
        <taxon>Pseudomonadati</taxon>
        <taxon>Pseudomonadota</taxon>
        <taxon>Gammaproteobacteria</taxon>
        <taxon>Vibrionales</taxon>
        <taxon>Vibrionaceae</taxon>
        <taxon>Vibrio</taxon>
    </lineage>
</organism>
<keyword evidence="4" id="KW-0472">Membrane</keyword>
<keyword evidence="4" id="KW-0812">Transmembrane</keyword>
<proteinExistence type="predicted"/>
<reference evidence="7 8" key="1">
    <citation type="submission" date="2015-01" db="EMBL/GenBank/DDBJ databases">
        <title>Vibrio sp. C1 JCM 19231 whole genome shotgun sequence.</title>
        <authorList>
            <person name="Sawabe T."/>
            <person name="Meirelles P."/>
            <person name="Feng G."/>
            <person name="Sayaka M."/>
            <person name="Hattori M."/>
            <person name="Ohkuma M."/>
        </authorList>
    </citation>
    <scope>NUCLEOTIDE SEQUENCE [LARGE SCALE GENOMIC DNA]</scope>
    <source>
        <strain evidence="8">JCM 19231</strain>
    </source>
</reference>
<dbReference type="Pfam" id="PF02518">
    <property type="entry name" value="HATPase_c"/>
    <property type="match status" value="1"/>
</dbReference>
<dbReference type="Gene3D" id="3.30.565.10">
    <property type="entry name" value="Histidine kinase-like ATPase, C-terminal domain"/>
    <property type="match status" value="1"/>
</dbReference>
<sequence>MLKGEADYFLCYPSICDTYIAQKFLTNLESRGHLGIEELEKPKKAHFAVRNDWPELVSILNKAILAVTTEEKKQLREKWFNRSYSQKSLIESLTDAEKLWLDSNRRLVFSQPKKYSPYSYVDSDGVFGGLASDLIKEFNSQYKVDSYYVDYPNWSETYQALLDGKIDYIPTININEKRKQEVLLTTPILTYNLTIFSHDDGPYFNNLDELAGYRVGISKNSSVANLLRANYPNLNFVTYKNGVDVYRALSDGKIDAAAASPHVMYHTINEYNLENIVASAETEFRFELAIAVNKSKPELLTLFNRMITNLGPDEIDKLMDKWTTVKIVHRIDWQSIIFWVLGVTLLLITLSTILITLNKAKTIKILAENDKRLTNAQRVAKIGSWELNDRRELVQISPQIRTLLGLGSEFSLTQEDYRSFVHPDDLEGIKQSWKRALKTGLYQHEYRISVGNEEKWVREVAELTFESNGKLNHASGIVQDITERKIAELKVIQNENELRSLTSKLLNVQEEERRRVARELHDDLSQRLAVLSLSIGTLEQDKDLLPAKDKLNAVKQNIITVAKDIHGISRRLHPSILDDLGLIDALKSEIKNYVDREMIAVDFETTANKVELGKEAELGLFRITQESLRNIAKYSEASKVQVTLSIINQHLILKVMDDGIGFDVQEAMLSPGLGLQSITERARLIKAKLDIQSSDQGTIITVDLPLDR</sequence>
<dbReference type="InterPro" id="IPR050482">
    <property type="entry name" value="Sensor_HK_TwoCompSys"/>
</dbReference>
<dbReference type="InterPro" id="IPR001638">
    <property type="entry name" value="Solute-binding_3/MltF_N"/>
</dbReference>
<dbReference type="GO" id="GO:0016020">
    <property type="term" value="C:membrane"/>
    <property type="evidence" value="ECO:0007669"/>
    <property type="project" value="InterPro"/>
</dbReference>
<dbReference type="Gene3D" id="2.10.70.100">
    <property type="match status" value="1"/>
</dbReference>
<dbReference type="EMBL" id="BBRZ01000133">
    <property type="protein sequence ID" value="GAM59239.1"/>
    <property type="molecule type" value="Genomic_DNA"/>
</dbReference>
<dbReference type="PROSITE" id="PS50112">
    <property type="entry name" value="PAS"/>
    <property type="match status" value="1"/>
</dbReference>
<dbReference type="SMART" id="SM00387">
    <property type="entry name" value="HATPase_c"/>
    <property type="match status" value="1"/>
</dbReference>
<keyword evidence="2" id="KW-0418">Kinase</keyword>
<dbReference type="InterPro" id="IPR011712">
    <property type="entry name" value="Sig_transdc_His_kin_sub3_dim/P"/>
</dbReference>
<evidence type="ECO:0000256" key="2">
    <source>
        <dbReference type="ARBA" id="ARBA00022777"/>
    </source>
</evidence>
<dbReference type="CDD" id="cd01007">
    <property type="entry name" value="PBP2_BvgS_HisK_like"/>
    <property type="match status" value="1"/>
</dbReference>
<dbReference type="Pfam" id="PF00497">
    <property type="entry name" value="SBP_bac_3"/>
    <property type="match status" value="1"/>
</dbReference>
<protein>
    <submittedName>
        <fullName evidence="7">Uncharacterized protein</fullName>
    </submittedName>
</protein>
<dbReference type="SUPFAM" id="SSF53850">
    <property type="entry name" value="Periplasmic binding protein-like II"/>
    <property type="match status" value="2"/>
</dbReference>
<dbReference type="PANTHER" id="PTHR24421:SF59">
    <property type="entry name" value="OXYGEN SENSOR HISTIDINE KINASE NREB"/>
    <property type="match status" value="1"/>
</dbReference>
<feature type="domain" description="Histidine kinase" evidence="5">
    <location>
        <begin position="515"/>
        <end position="708"/>
    </location>
</feature>
<dbReference type="CDD" id="cd16917">
    <property type="entry name" value="HATPase_UhpB-NarQ-NarX-like"/>
    <property type="match status" value="1"/>
</dbReference>
<dbReference type="SUPFAM" id="SSF55785">
    <property type="entry name" value="PYP-like sensor domain (PAS domain)"/>
    <property type="match status" value="1"/>
</dbReference>
<evidence type="ECO:0000256" key="3">
    <source>
        <dbReference type="ARBA" id="ARBA00023012"/>
    </source>
</evidence>
<dbReference type="NCBIfam" id="TIGR00229">
    <property type="entry name" value="sensory_box"/>
    <property type="match status" value="1"/>
</dbReference>
<feature type="transmembrane region" description="Helical" evidence="4">
    <location>
        <begin position="336"/>
        <end position="357"/>
    </location>
</feature>
<keyword evidence="3" id="KW-0902">Two-component regulatory system</keyword>
<dbReference type="Gene3D" id="3.30.450.20">
    <property type="entry name" value="PAS domain"/>
    <property type="match status" value="1"/>
</dbReference>